<feature type="chain" id="PRO_5019398997" description="DUF3551 domain-containing protein" evidence="1">
    <location>
        <begin position="24"/>
        <end position="98"/>
    </location>
</feature>
<keyword evidence="1" id="KW-0732">Signal</keyword>
<dbReference type="AlphaFoldDB" id="A0A447CSN9"/>
<dbReference type="RefSeq" id="WP_165363864.1">
    <property type="nucleotide sequence ID" value="NZ_UWOC01000137.1"/>
</dbReference>
<dbReference type="Proteomes" id="UP000289200">
    <property type="component" value="Unassembled WGS sequence"/>
</dbReference>
<accession>A0A447CSN9</accession>
<comment type="caution">
    <text evidence="2">The sequence shown here is derived from an EMBL/GenBank/DDBJ whole genome shotgun (WGS) entry which is preliminary data.</text>
</comment>
<reference evidence="3" key="1">
    <citation type="submission" date="2018-10" db="EMBL/GenBank/DDBJ databases">
        <authorList>
            <person name="Peiro R."/>
            <person name="Begona"/>
            <person name="Cbmso G."/>
            <person name="Lopez M."/>
            <person name="Gonzalez S."/>
            <person name="Sacristan E."/>
            <person name="Castillo E."/>
        </authorList>
    </citation>
    <scope>NUCLEOTIDE SEQUENCE [LARGE SCALE GENOMIC DNA]</scope>
</reference>
<evidence type="ECO:0000313" key="2">
    <source>
        <dbReference type="EMBL" id="VCU08248.1"/>
    </source>
</evidence>
<keyword evidence="3" id="KW-1185">Reference proteome</keyword>
<sequence length="98" mass="10752">MRTWSMRMSSIGLGLALAVAAGAADLRASRALAYPVYPWCAQYGGAFGGGVNCYFSQLWQCRQAVMGTGGYCYENPFAWGRPETEPPPRARKGRRVVR</sequence>
<name>A0A447CSN9_9BRAD</name>
<evidence type="ECO:0008006" key="4">
    <source>
        <dbReference type="Google" id="ProtNLM"/>
    </source>
</evidence>
<dbReference type="EMBL" id="UWOC01000137">
    <property type="protein sequence ID" value="VCU08248.1"/>
    <property type="molecule type" value="Genomic_DNA"/>
</dbReference>
<dbReference type="Pfam" id="PF12071">
    <property type="entry name" value="DUF3551"/>
    <property type="match status" value="1"/>
</dbReference>
<evidence type="ECO:0000313" key="3">
    <source>
        <dbReference type="Proteomes" id="UP000289200"/>
    </source>
</evidence>
<evidence type="ECO:0000256" key="1">
    <source>
        <dbReference type="SAM" id="SignalP"/>
    </source>
</evidence>
<organism evidence="2 3">
    <name type="scientific">Rhodoplanes serenus</name>
    <dbReference type="NCBI Taxonomy" id="200615"/>
    <lineage>
        <taxon>Bacteria</taxon>
        <taxon>Pseudomonadati</taxon>
        <taxon>Pseudomonadota</taxon>
        <taxon>Alphaproteobacteria</taxon>
        <taxon>Hyphomicrobiales</taxon>
        <taxon>Nitrobacteraceae</taxon>
        <taxon>Rhodoplanes</taxon>
    </lineage>
</organism>
<feature type="signal peptide" evidence="1">
    <location>
        <begin position="1"/>
        <end position="23"/>
    </location>
</feature>
<protein>
    <recommendedName>
        <fullName evidence="4">DUF3551 domain-containing protein</fullName>
    </recommendedName>
</protein>
<dbReference type="InterPro" id="IPR021937">
    <property type="entry name" value="DUF3551"/>
</dbReference>
<proteinExistence type="predicted"/>
<gene>
    <name evidence="2" type="ORF">RHODGE_RHODGE_02107</name>
</gene>